<feature type="transmembrane region" description="Helical" evidence="6">
    <location>
        <begin position="86"/>
        <end position="112"/>
    </location>
</feature>
<evidence type="ECO:0000313" key="8">
    <source>
        <dbReference type="Proteomes" id="UP000799771"/>
    </source>
</evidence>
<dbReference type="OrthoDB" id="3257095at2759"/>
<dbReference type="Pfam" id="PF13520">
    <property type="entry name" value="AA_permease_2"/>
    <property type="match status" value="1"/>
</dbReference>
<keyword evidence="4 6" id="KW-1133">Transmembrane helix</keyword>
<dbReference type="EMBL" id="ML977517">
    <property type="protein sequence ID" value="KAF2124994.1"/>
    <property type="molecule type" value="Genomic_DNA"/>
</dbReference>
<feature type="transmembrane region" description="Helical" evidence="6">
    <location>
        <begin position="391"/>
        <end position="411"/>
    </location>
</feature>
<dbReference type="PANTHER" id="PTHR45649:SF1">
    <property type="entry name" value="TRANSPORTER, PUTATIVE (EUROFUNG)-RELATED"/>
    <property type="match status" value="1"/>
</dbReference>
<reference evidence="7" key="1">
    <citation type="journal article" date="2020" name="Stud. Mycol.">
        <title>101 Dothideomycetes genomes: a test case for predicting lifestyles and emergence of pathogens.</title>
        <authorList>
            <person name="Haridas S."/>
            <person name="Albert R."/>
            <person name="Binder M."/>
            <person name="Bloem J."/>
            <person name="Labutti K."/>
            <person name="Salamov A."/>
            <person name="Andreopoulos B."/>
            <person name="Baker S."/>
            <person name="Barry K."/>
            <person name="Bills G."/>
            <person name="Bluhm B."/>
            <person name="Cannon C."/>
            <person name="Castanera R."/>
            <person name="Culley D."/>
            <person name="Daum C."/>
            <person name="Ezra D."/>
            <person name="Gonzalez J."/>
            <person name="Henrissat B."/>
            <person name="Kuo A."/>
            <person name="Liang C."/>
            <person name="Lipzen A."/>
            <person name="Lutzoni F."/>
            <person name="Magnuson J."/>
            <person name="Mondo S."/>
            <person name="Nolan M."/>
            <person name="Ohm R."/>
            <person name="Pangilinan J."/>
            <person name="Park H.-J."/>
            <person name="Ramirez L."/>
            <person name="Alfaro M."/>
            <person name="Sun H."/>
            <person name="Tritt A."/>
            <person name="Yoshinaga Y."/>
            <person name="Zwiers L.-H."/>
            <person name="Turgeon B."/>
            <person name="Goodwin S."/>
            <person name="Spatafora J."/>
            <person name="Crous P."/>
            <person name="Grigoriev I."/>
        </authorList>
    </citation>
    <scope>NUCLEOTIDE SEQUENCE</scope>
    <source>
        <strain evidence="7">CBS 119687</strain>
    </source>
</reference>
<keyword evidence="2" id="KW-0813">Transport</keyword>
<evidence type="ECO:0000256" key="5">
    <source>
        <dbReference type="ARBA" id="ARBA00023136"/>
    </source>
</evidence>
<dbReference type="Gene3D" id="1.20.1740.10">
    <property type="entry name" value="Amino acid/polyamine transporter I"/>
    <property type="match status" value="1"/>
</dbReference>
<name>A0A6A6A1F8_9PLEO</name>
<sequence>MEKHINLQTFDDDVPRARGTGSLSETKGKQEFDRDRYELARAGKQQVLKRRFGLVSMTGLSCGLMCTWESLLVIFLIGFQNGGPAGLIYGFLLIWFGNFSVFICIGELASAVPTAGGQYHWVSLLAPRSNKRFFSYLTGWLTVIGWIAALTSVCFFVADLILQLVSLNDTDKSFVRHGWHGTLLLWTTLLMCVFINIFISGALPAIEVCVLVLHVLGFFGILVPLIYLTPTHNTAKEVFTKFHNGGQWNNQALAFFVGLQGNALAFVGTDSVVHMSEEVRNASTDVPRSMLLSLAINGTLALAMLLAVLFSADNIQDLLDDVASPTSPFIRIFQQSVGSVGGATVLVSIIIALEFCSAMGCLAAASRMTWSFARDRGLPFSRALSMIDKRTTIPVVAILVVTVFSALLALINIGNSAAFNGTISLVLEGFYLSYLFALSLLLWRRLRGDLDNPTSSLTVFDSTTHIDESHDRNLTWGPWRLKGTLGAANNIIAICYLLVIIFFSFWPSQMNPDVGHMNWAVVVTGSVAIFSVVYYFVFAKKSYTGPVVEVDPHVL</sequence>
<feature type="transmembrane region" description="Helical" evidence="6">
    <location>
        <begin position="206"/>
        <end position="228"/>
    </location>
</feature>
<dbReference type="Proteomes" id="UP000799771">
    <property type="component" value="Unassembled WGS sequence"/>
</dbReference>
<dbReference type="GO" id="GO:0016020">
    <property type="term" value="C:membrane"/>
    <property type="evidence" value="ECO:0007669"/>
    <property type="project" value="UniProtKB-SubCell"/>
</dbReference>
<evidence type="ECO:0000256" key="2">
    <source>
        <dbReference type="ARBA" id="ARBA00022448"/>
    </source>
</evidence>
<feature type="transmembrane region" description="Helical" evidence="6">
    <location>
        <begin position="345"/>
        <end position="370"/>
    </location>
</feature>
<evidence type="ECO:0000256" key="1">
    <source>
        <dbReference type="ARBA" id="ARBA00004141"/>
    </source>
</evidence>
<proteinExistence type="predicted"/>
<feature type="transmembrane region" description="Helical" evidence="6">
    <location>
        <begin position="487"/>
        <end position="506"/>
    </location>
</feature>
<comment type="subcellular location">
    <subcellularLocation>
        <location evidence="1">Membrane</location>
        <topology evidence="1">Multi-pass membrane protein</topology>
    </subcellularLocation>
</comment>
<dbReference type="PANTHER" id="PTHR45649">
    <property type="entry name" value="AMINO-ACID PERMEASE BAT1"/>
    <property type="match status" value="1"/>
</dbReference>
<keyword evidence="3 6" id="KW-0812">Transmembrane</keyword>
<dbReference type="GeneID" id="54407360"/>
<feature type="transmembrane region" description="Helical" evidence="6">
    <location>
        <begin position="423"/>
        <end position="443"/>
    </location>
</feature>
<protein>
    <submittedName>
        <fullName evidence="7">Amino acid transporter</fullName>
    </submittedName>
</protein>
<feature type="transmembrane region" description="Helical" evidence="6">
    <location>
        <begin position="54"/>
        <end position="80"/>
    </location>
</feature>
<evidence type="ECO:0000256" key="6">
    <source>
        <dbReference type="SAM" id="Phobius"/>
    </source>
</evidence>
<evidence type="ECO:0000313" key="7">
    <source>
        <dbReference type="EMBL" id="KAF2124994.1"/>
    </source>
</evidence>
<gene>
    <name evidence="7" type="ORF">P153DRAFT_360626</name>
</gene>
<feature type="transmembrane region" description="Helical" evidence="6">
    <location>
        <begin position="248"/>
        <end position="269"/>
    </location>
</feature>
<feature type="transmembrane region" description="Helical" evidence="6">
    <location>
        <begin position="290"/>
        <end position="312"/>
    </location>
</feature>
<dbReference type="PIRSF" id="PIRSF006060">
    <property type="entry name" value="AA_transporter"/>
    <property type="match status" value="1"/>
</dbReference>
<feature type="transmembrane region" description="Helical" evidence="6">
    <location>
        <begin position="518"/>
        <end position="537"/>
    </location>
</feature>
<dbReference type="GO" id="GO:0022857">
    <property type="term" value="F:transmembrane transporter activity"/>
    <property type="evidence" value="ECO:0007669"/>
    <property type="project" value="InterPro"/>
</dbReference>
<organism evidence="7 8">
    <name type="scientific">Dothidotthia symphoricarpi CBS 119687</name>
    <dbReference type="NCBI Taxonomy" id="1392245"/>
    <lineage>
        <taxon>Eukaryota</taxon>
        <taxon>Fungi</taxon>
        <taxon>Dikarya</taxon>
        <taxon>Ascomycota</taxon>
        <taxon>Pezizomycotina</taxon>
        <taxon>Dothideomycetes</taxon>
        <taxon>Pleosporomycetidae</taxon>
        <taxon>Pleosporales</taxon>
        <taxon>Dothidotthiaceae</taxon>
        <taxon>Dothidotthia</taxon>
    </lineage>
</organism>
<dbReference type="RefSeq" id="XP_033519387.1">
    <property type="nucleotide sequence ID" value="XM_033666928.1"/>
</dbReference>
<evidence type="ECO:0000256" key="3">
    <source>
        <dbReference type="ARBA" id="ARBA00022692"/>
    </source>
</evidence>
<dbReference type="InterPro" id="IPR002293">
    <property type="entry name" value="AA/rel_permease1"/>
</dbReference>
<dbReference type="AlphaFoldDB" id="A0A6A6A1F8"/>
<feature type="transmembrane region" description="Helical" evidence="6">
    <location>
        <begin position="178"/>
        <end position="199"/>
    </location>
</feature>
<feature type="transmembrane region" description="Helical" evidence="6">
    <location>
        <begin position="133"/>
        <end position="158"/>
    </location>
</feature>
<keyword evidence="8" id="KW-1185">Reference proteome</keyword>
<keyword evidence="5 6" id="KW-0472">Membrane</keyword>
<accession>A0A6A6A1F8</accession>
<evidence type="ECO:0000256" key="4">
    <source>
        <dbReference type="ARBA" id="ARBA00022989"/>
    </source>
</evidence>